<evidence type="ECO:0000313" key="2">
    <source>
        <dbReference type="Proteomes" id="UP000053237"/>
    </source>
</evidence>
<evidence type="ECO:0000313" key="1">
    <source>
        <dbReference type="EMBL" id="CCI46425.1"/>
    </source>
</evidence>
<accession>A0A024GI54</accession>
<dbReference type="AlphaFoldDB" id="A0A024GI54"/>
<sequence>MYISRTQFYLVIQAICYIVQSSTDECEIPETGITCEEDDETHTPESTSTILFNERTGSRDVICTILDGNGGEKIVSRRIYLGPEGIGCNCATFIYIFANTKVNILRTLKTPEGISPSNEDEEFKTYDSHSKKMWMLRSYRITRGKDVLPSLEEPRHNDGKDVKYAHVSFSTANNVRAPFLHKIEDIEEPFMIQSTFAQDSALEVEYKQIEEFNTRNTWELGWEHLQQYEFQFLKDSNGILKIKYKKKKTRPNTAFIEPSTKTTSKRLMITTICLTYLRQKLFIFPDL</sequence>
<protein>
    <submittedName>
        <fullName evidence="1">Uncharacterized protein</fullName>
    </submittedName>
</protein>
<reference evidence="1 2" key="1">
    <citation type="submission" date="2012-05" db="EMBL/GenBank/DDBJ databases">
        <title>Recombination and specialization in a pathogen metapopulation.</title>
        <authorList>
            <person name="Gardiner A."/>
            <person name="Kemen E."/>
            <person name="Schultz-Larsen T."/>
            <person name="MacLean D."/>
            <person name="Van Oosterhout C."/>
            <person name="Jones J.D.G."/>
        </authorList>
    </citation>
    <scope>NUCLEOTIDE SEQUENCE [LARGE SCALE GENOMIC DNA]</scope>
    <source>
        <strain evidence="1 2">Ac Nc2</strain>
    </source>
</reference>
<comment type="caution">
    <text evidence="1">The sequence shown here is derived from an EMBL/GenBank/DDBJ whole genome shotgun (WGS) entry which is preliminary data.</text>
</comment>
<name>A0A024GI54_9STRA</name>
<gene>
    <name evidence="1" type="ORF">BN9_073540</name>
</gene>
<organism evidence="1 2">
    <name type="scientific">Albugo candida</name>
    <dbReference type="NCBI Taxonomy" id="65357"/>
    <lineage>
        <taxon>Eukaryota</taxon>
        <taxon>Sar</taxon>
        <taxon>Stramenopiles</taxon>
        <taxon>Oomycota</taxon>
        <taxon>Peronosporomycetes</taxon>
        <taxon>Albuginales</taxon>
        <taxon>Albuginaceae</taxon>
        <taxon>Albugo</taxon>
    </lineage>
</organism>
<dbReference type="InParanoid" id="A0A024GI54"/>
<keyword evidence="2" id="KW-1185">Reference proteome</keyword>
<dbReference type="EMBL" id="CAIX01000126">
    <property type="protein sequence ID" value="CCI46425.1"/>
    <property type="molecule type" value="Genomic_DNA"/>
</dbReference>
<dbReference type="Proteomes" id="UP000053237">
    <property type="component" value="Unassembled WGS sequence"/>
</dbReference>
<proteinExistence type="predicted"/>